<evidence type="ECO:0000313" key="2">
    <source>
        <dbReference type="EMBL" id="CCH67586.1"/>
    </source>
</evidence>
<evidence type="ECO:0000313" key="3">
    <source>
        <dbReference type="Proteomes" id="UP000053051"/>
    </source>
</evidence>
<dbReference type="OrthoDB" id="9811743at2"/>
<dbReference type="Gene3D" id="3.40.50.720">
    <property type="entry name" value="NAD(P)-binding Rossmann-like Domain"/>
    <property type="match status" value="1"/>
</dbReference>
<protein>
    <submittedName>
        <fullName evidence="2">UDP-glucose 4-epimerase</fullName>
        <ecNumber evidence="2">5.1.3.2</ecNumber>
    </submittedName>
</protein>
<gene>
    <name evidence="2" type="ORF">RINTHH_14310</name>
</gene>
<dbReference type="AlphaFoldDB" id="M1X5S7"/>
<dbReference type="EC" id="5.1.3.2" evidence="2"/>
<comment type="caution">
    <text evidence="2">The sequence shown here is derived from an EMBL/GenBank/DDBJ whole genome shotgun (WGS) entry which is preliminary data.</text>
</comment>
<dbReference type="RefSeq" id="WP_008234345.1">
    <property type="nucleotide sequence ID" value="NZ_CAIY01000049.1"/>
</dbReference>
<dbReference type="Pfam" id="PF01370">
    <property type="entry name" value="Epimerase"/>
    <property type="match status" value="1"/>
</dbReference>
<dbReference type="PANTHER" id="PTHR43245">
    <property type="entry name" value="BIFUNCTIONAL POLYMYXIN RESISTANCE PROTEIN ARNA"/>
    <property type="match status" value="1"/>
</dbReference>
<dbReference type="SUPFAM" id="SSF51735">
    <property type="entry name" value="NAD(P)-binding Rossmann-fold domains"/>
    <property type="match status" value="1"/>
</dbReference>
<dbReference type="PANTHER" id="PTHR43245:SF23">
    <property type="entry name" value="NAD(P)-BINDING DOMAIN-CONTAINING PROTEIN"/>
    <property type="match status" value="1"/>
</dbReference>
<dbReference type="STRING" id="1165094.RINTHH_14310"/>
<dbReference type="CDD" id="cd08946">
    <property type="entry name" value="SDR_e"/>
    <property type="match status" value="1"/>
</dbReference>
<keyword evidence="2" id="KW-0413">Isomerase</keyword>
<dbReference type="InterPro" id="IPR001509">
    <property type="entry name" value="Epimerase_deHydtase"/>
</dbReference>
<name>M1X5S7_9NOST</name>
<evidence type="ECO:0000259" key="1">
    <source>
        <dbReference type="Pfam" id="PF01370"/>
    </source>
</evidence>
<dbReference type="GO" id="GO:0003978">
    <property type="term" value="F:UDP-glucose 4-epimerase activity"/>
    <property type="evidence" value="ECO:0007669"/>
    <property type="project" value="UniProtKB-EC"/>
</dbReference>
<dbReference type="EMBL" id="CAIY01000049">
    <property type="protein sequence ID" value="CCH67586.1"/>
    <property type="molecule type" value="Genomic_DNA"/>
</dbReference>
<dbReference type="Proteomes" id="UP000053051">
    <property type="component" value="Unassembled WGS sequence"/>
</dbReference>
<feature type="domain" description="NAD-dependent epimerase/dehydratase" evidence="1">
    <location>
        <begin position="3"/>
        <end position="236"/>
    </location>
</feature>
<sequence>MKILVTGIEGYLGCLLSPLLMEKGHEIIGVDTGFYKVGWLYNNNTSTAKTLNKDIRHISAEDLQDVEAVVHMAELSNDPIGQLTPRITYEINHKGSVRLAKLAKKVGVRRFVYMSSCSVYGVATKGDVTEVSPINPQTTYADCKTLVEKDVQSLADDDFSPTFMRNATAFGASPRMRFDIVLNNLAGLAWTGKEIKMTSDGKPWRPLVHCLDICKAITCTLEAPRDIIHNQIFNVGDTANNYRVKEIAEIIAGIFPGCTLSFGDNGADNRSYRVSFEKINTILPGFKCDWNAKQGAEQLLDVFSLIDLNTDFFMSRGFTRLKQLEYLIRTQQIDKSFFWK</sequence>
<accession>M1X5S7</accession>
<dbReference type="InterPro" id="IPR036291">
    <property type="entry name" value="NAD(P)-bd_dom_sf"/>
</dbReference>
<reference evidence="3" key="2">
    <citation type="submission" date="2016-01" db="EMBL/GenBank/DDBJ databases">
        <title>Diatom-associated endosymboitic cyanobacterium lacks core nitrogen metabolism enzymes.</title>
        <authorList>
            <person name="Hilton J.A."/>
            <person name="Foster R.A."/>
            <person name="Tripp H.J."/>
            <person name="Carter B.J."/>
            <person name="Zehr J.P."/>
            <person name="Villareal T.A."/>
        </authorList>
    </citation>
    <scope>NUCLEOTIDE SEQUENCE [LARGE SCALE GENOMIC DNA]</scope>
    <source>
        <strain evidence="3">HH01</strain>
    </source>
</reference>
<keyword evidence="3" id="KW-1185">Reference proteome</keyword>
<organism evidence="2 3">
    <name type="scientific">Richelia intracellularis HH01</name>
    <dbReference type="NCBI Taxonomy" id="1165094"/>
    <lineage>
        <taxon>Bacteria</taxon>
        <taxon>Bacillati</taxon>
        <taxon>Cyanobacteriota</taxon>
        <taxon>Cyanophyceae</taxon>
        <taxon>Nostocales</taxon>
        <taxon>Nostocaceae</taxon>
        <taxon>Richelia</taxon>
    </lineage>
</organism>
<proteinExistence type="predicted"/>
<dbReference type="InterPro" id="IPR050177">
    <property type="entry name" value="Lipid_A_modif_metabolic_enz"/>
</dbReference>
<reference evidence="2 3" key="1">
    <citation type="submission" date="2012-05" db="EMBL/GenBank/DDBJ databases">
        <authorList>
            <person name="Hilton J."/>
        </authorList>
    </citation>
    <scope>NUCLEOTIDE SEQUENCE [LARGE SCALE GENOMIC DNA]</scope>
    <source>
        <strain evidence="2 3">HH01</strain>
    </source>
</reference>